<organism evidence="4 5">
    <name type="scientific">Diutina rugosa</name>
    <name type="common">Yeast</name>
    <name type="synonym">Candida rugosa</name>
    <dbReference type="NCBI Taxonomy" id="5481"/>
    <lineage>
        <taxon>Eukaryota</taxon>
        <taxon>Fungi</taxon>
        <taxon>Dikarya</taxon>
        <taxon>Ascomycota</taxon>
        <taxon>Saccharomycotina</taxon>
        <taxon>Pichiomycetes</taxon>
        <taxon>Debaryomycetaceae</taxon>
        <taxon>Diutina</taxon>
    </lineage>
</organism>
<comment type="similarity">
    <text evidence="1">Belongs to the CBP3 family.</text>
</comment>
<dbReference type="EMBL" id="SWFT01000022">
    <property type="protein sequence ID" value="KAA8907484.1"/>
    <property type="molecule type" value="Genomic_DNA"/>
</dbReference>
<dbReference type="GO" id="GO:0005739">
    <property type="term" value="C:mitochondrion"/>
    <property type="evidence" value="ECO:0007669"/>
    <property type="project" value="TreeGrafter"/>
</dbReference>
<evidence type="ECO:0000256" key="2">
    <source>
        <dbReference type="SAM" id="MobiDB-lite"/>
    </source>
</evidence>
<name>A0A642UXK7_DIURU</name>
<comment type="caution">
    <text evidence="4">The sequence shown here is derived from an EMBL/GenBank/DDBJ whole genome shotgun (WGS) entry which is preliminary data.</text>
</comment>
<dbReference type="RefSeq" id="XP_034014671.1">
    <property type="nucleotide sequence ID" value="XM_034158255.1"/>
</dbReference>
<dbReference type="OMA" id="FSQWFQI"/>
<reference evidence="4 5" key="1">
    <citation type="submission" date="2019-07" db="EMBL/GenBank/DDBJ databases">
        <title>Genome assembly of two rare yeast pathogens: Diutina rugosa and Trichomonascus ciferrii.</title>
        <authorList>
            <person name="Mixao V."/>
            <person name="Saus E."/>
            <person name="Hansen A."/>
            <person name="Lass-Flor C."/>
            <person name="Gabaldon T."/>
        </authorList>
    </citation>
    <scope>NUCLEOTIDE SEQUENCE [LARGE SCALE GENOMIC DNA]</scope>
    <source>
        <strain evidence="4 5">CBS 613</strain>
    </source>
</reference>
<dbReference type="Proteomes" id="UP000449547">
    <property type="component" value="Unassembled WGS sequence"/>
</dbReference>
<dbReference type="Pfam" id="PF03981">
    <property type="entry name" value="Ubiq_cyt_C_chap"/>
    <property type="match status" value="1"/>
</dbReference>
<protein>
    <recommendedName>
        <fullName evidence="3">Ubiquinol-cytochrome c chaperone domain-containing protein</fullName>
    </recommendedName>
</protein>
<dbReference type="PANTHER" id="PTHR12184:SF1">
    <property type="entry name" value="UBIQUINOL-CYTOCHROME-C REDUCTASE COMPLEX ASSEMBLY FACTOR 1"/>
    <property type="match status" value="1"/>
</dbReference>
<dbReference type="InterPro" id="IPR021150">
    <property type="entry name" value="Ubiq_cyt_c_chap"/>
</dbReference>
<keyword evidence="5" id="KW-1185">Reference proteome</keyword>
<dbReference type="GeneID" id="54779182"/>
<proteinExistence type="inferred from homology"/>
<feature type="compositionally biased region" description="Basic residues" evidence="2">
    <location>
        <begin position="36"/>
        <end position="50"/>
    </location>
</feature>
<dbReference type="PANTHER" id="PTHR12184">
    <property type="entry name" value="UBIQUINOL-CYTOCHROME C REDUCTASE COMPLEX ASSEMBLY FACTOR 1 FAMILY MEMBER"/>
    <property type="match status" value="1"/>
</dbReference>
<feature type="domain" description="Ubiquinol-cytochrome c chaperone" evidence="3">
    <location>
        <begin position="124"/>
        <end position="267"/>
    </location>
</feature>
<evidence type="ECO:0000313" key="4">
    <source>
        <dbReference type="EMBL" id="KAA8907484.1"/>
    </source>
</evidence>
<evidence type="ECO:0000313" key="5">
    <source>
        <dbReference type="Proteomes" id="UP000449547"/>
    </source>
</evidence>
<evidence type="ECO:0000256" key="1">
    <source>
        <dbReference type="ARBA" id="ARBA00006407"/>
    </source>
</evidence>
<accession>A0A642UXK7</accession>
<dbReference type="InterPro" id="IPR007129">
    <property type="entry name" value="Ubiqinol_cyt_c_chaperone_CPB3"/>
</dbReference>
<sequence>MLSRQIRGIATRQALRQASAKTPEAPAELAQESHLPKHPQQFKKPPRQPKKQTPLRPHELEDPNYKMSGWKQKLGQGIIKVFGIDMDRSRAGPVAGSWYFGECKKQALVYPDEPMSETAKFYYETLGLPKSFSQWFQITALHYWILSVRMRAMPAKYGKNYQQKLVDRIFKDMELRMSEELKINSGRIIENYQKDYHAQLLGSVMSYDEGLATDDITLAQALWRNIFNGDPNIDMRHLEALVGYVRAQLYVLSKMSDREFGFGKFSFVPPNEVVVPLTQAQESELRAKAKEEFAKMTLPSQKSVLSLDE</sequence>
<dbReference type="GO" id="GO:0034551">
    <property type="term" value="P:mitochondrial respiratory chain complex III assembly"/>
    <property type="evidence" value="ECO:0007669"/>
    <property type="project" value="TreeGrafter"/>
</dbReference>
<feature type="region of interest" description="Disordered" evidence="2">
    <location>
        <begin position="1"/>
        <end position="66"/>
    </location>
</feature>
<gene>
    <name evidence="4" type="ORF">DIURU_000529</name>
</gene>
<dbReference type="OrthoDB" id="10253878at2759"/>
<dbReference type="AlphaFoldDB" id="A0A642UXK7"/>
<evidence type="ECO:0000259" key="3">
    <source>
        <dbReference type="Pfam" id="PF03981"/>
    </source>
</evidence>
<dbReference type="VEuPathDB" id="FungiDB:DIURU_000529"/>